<feature type="transmembrane region" description="Helical" evidence="2">
    <location>
        <begin position="160"/>
        <end position="180"/>
    </location>
</feature>
<evidence type="ECO:0000313" key="4">
    <source>
        <dbReference type="Proteomes" id="UP001049176"/>
    </source>
</evidence>
<feature type="transmembrane region" description="Helical" evidence="2">
    <location>
        <begin position="519"/>
        <end position="538"/>
    </location>
</feature>
<dbReference type="AlphaFoldDB" id="A0A9P7UN15"/>
<feature type="compositionally biased region" description="Polar residues" evidence="1">
    <location>
        <begin position="320"/>
        <end position="351"/>
    </location>
</feature>
<sequence length="574" mass="62765">MTRLGIDTAAVVASRRAAVKQDRMSIATRTVPHEHSPSSHAQTIDGPMSDVENFTNSPVTGFSHGLQRFTSNTSERPLSRVAEEGGERELENREADEISLGSDSELEEELEEEGLYAGSYSRLVALYSLAPITFLILFVVFALVPSLVQHDDWKGKYPYTPYLPFPIAELLVSGGAWSISYTVNDFIFRISVWICNSIHTFLFYCTNPPQHILPPLSVTPPILVSGLAYATLSIFLRLSTIPILLIPQGSLASSPTWHEPVFGRVWWAGLGWAVFEALAGIKQGYQGISLYRDVLIDISKLKKELEGSSLRNGPGIRGNDGSNTDFTNGGAENSDTANHTSRSSSLSTPMASPTFVRESQNHQESSGQAPSARDCLPRVTSNPERQPLLSGTVPSRSRESIGNPYLGSTPFAESMETEVERDLDQLIAIKKRDDLERVYGIPFIRIPAFISCLQRVNSLLLSMGYTLVLSAVYILSVSNGRVRGPLSPYPSPPSSPWFPSFSLSASSVPSSSSIPSVDYLKFVVPVLIILQFLIYVLHSEVALPRLGVHTVVYVGLLVSLGLFFVGLGLWDAVS</sequence>
<feature type="compositionally biased region" description="Basic and acidic residues" evidence="1">
    <location>
        <begin position="77"/>
        <end position="96"/>
    </location>
</feature>
<dbReference type="KEGG" id="more:E1B28_013682"/>
<feature type="transmembrane region" description="Helical" evidence="2">
    <location>
        <begin position="459"/>
        <end position="478"/>
    </location>
</feature>
<reference evidence="3" key="1">
    <citation type="journal article" date="2021" name="Genome Biol. Evol.">
        <title>The assembled and annotated genome of the fairy-ring fungus Marasmius oreades.</title>
        <authorList>
            <person name="Hiltunen M."/>
            <person name="Ament-Velasquez S.L."/>
            <person name="Johannesson H."/>
        </authorList>
    </citation>
    <scope>NUCLEOTIDE SEQUENCE</scope>
    <source>
        <strain evidence="3">03SP1</strain>
    </source>
</reference>
<comment type="caution">
    <text evidence="3">The sequence shown here is derived from an EMBL/GenBank/DDBJ whole genome shotgun (WGS) entry which is preliminary data.</text>
</comment>
<organism evidence="3 4">
    <name type="scientific">Marasmius oreades</name>
    <name type="common">fairy-ring Marasmius</name>
    <dbReference type="NCBI Taxonomy" id="181124"/>
    <lineage>
        <taxon>Eukaryota</taxon>
        <taxon>Fungi</taxon>
        <taxon>Dikarya</taxon>
        <taxon>Basidiomycota</taxon>
        <taxon>Agaricomycotina</taxon>
        <taxon>Agaricomycetes</taxon>
        <taxon>Agaricomycetidae</taxon>
        <taxon>Agaricales</taxon>
        <taxon>Marasmiineae</taxon>
        <taxon>Marasmiaceae</taxon>
        <taxon>Marasmius</taxon>
    </lineage>
</organism>
<keyword evidence="2" id="KW-0812">Transmembrane</keyword>
<dbReference type="OrthoDB" id="3364069at2759"/>
<keyword evidence="2" id="KW-0472">Membrane</keyword>
<dbReference type="Proteomes" id="UP001049176">
    <property type="component" value="Chromosome 9"/>
</dbReference>
<feature type="region of interest" description="Disordered" evidence="1">
    <location>
        <begin position="73"/>
        <end position="104"/>
    </location>
</feature>
<proteinExistence type="predicted"/>
<feature type="transmembrane region" description="Helical" evidence="2">
    <location>
        <begin position="186"/>
        <end position="205"/>
    </location>
</feature>
<gene>
    <name evidence="3" type="ORF">E1B28_013682</name>
</gene>
<dbReference type="RefSeq" id="XP_043004209.1">
    <property type="nucleotide sequence ID" value="XM_043158854.1"/>
</dbReference>
<evidence type="ECO:0000256" key="2">
    <source>
        <dbReference type="SAM" id="Phobius"/>
    </source>
</evidence>
<name>A0A9P7UN15_9AGAR</name>
<dbReference type="EMBL" id="CM032189">
    <property type="protein sequence ID" value="KAG7087738.1"/>
    <property type="molecule type" value="Genomic_DNA"/>
</dbReference>
<accession>A0A9P7UN15</accession>
<feature type="transmembrane region" description="Helical" evidence="2">
    <location>
        <begin position="550"/>
        <end position="570"/>
    </location>
</feature>
<protein>
    <submittedName>
        <fullName evidence="3">Uncharacterized protein</fullName>
    </submittedName>
</protein>
<evidence type="ECO:0000313" key="3">
    <source>
        <dbReference type="EMBL" id="KAG7087738.1"/>
    </source>
</evidence>
<feature type="transmembrane region" description="Helical" evidence="2">
    <location>
        <begin position="124"/>
        <end position="148"/>
    </location>
</feature>
<evidence type="ECO:0000256" key="1">
    <source>
        <dbReference type="SAM" id="MobiDB-lite"/>
    </source>
</evidence>
<keyword evidence="4" id="KW-1185">Reference proteome</keyword>
<dbReference type="GeneID" id="66082757"/>
<feature type="region of interest" description="Disordered" evidence="1">
    <location>
        <begin position="308"/>
        <end position="412"/>
    </location>
</feature>
<keyword evidence="2" id="KW-1133">Transmembrane helix</keyword>